<dbReference type="RefSeq" id="XP_033395734.1">
    <property type="nucleotide sequence ID" value="XM_033537175.1"/>
</dbReference>
<dbReference type="OrthoDB" id="19806at2759"/>
<dbReference type="InterPro" id="IPR059025">
    <property type="entry name" value="STB6_N"/>
</dbReference>
<accession>A0A6A6BC15</accession>
<feature type="compositionally biased region" description="Polar residues" evidence="2">
    <location>
        <begin position="542"/>
        <end position="559"/>
    </location>
</feature>
<evidence type="ECO:0000313" key="5">
    <source>
        <dbReference type="Proteomes" id="UP000799438"/>
    </source>
</evidence>
<keyword evidence="1" id="KW-0175">Coiled coil</keyword>
<gene>
    <name evidence="4" type="ORF">K452DRAFT_231609</name>
</gene>
<keyword evidence="5" id="KW-1185">Reference proteome</keyword>
<feature type="domain" description="STB6-like N-terminal" evidence="3">
    <location>
        <begin position="14"/>
        <end position="153"/>
    </location>
</feature>
<dbReference type="PANTHER" id="PTHR31011:SF2">
    <property type="entry name" value="PROTEIN STB2-RELATED"/>
    <property type="match status" value="1"/>
</dbReference>
<reference evidence="4" key="1">
    <citation type="journal article" date="2020" name="Stud. Mycol.">
        <title>101 Dothideomycetes genomes: a test case for predicting lifestyles and emergence of pathogens.</title>
        <authorList>
            <person name="Haridas S."/>
            <person name="Albert R."/>
            <person name="Binder M."/>
            <person name="Bloem J."/>
            <person name="Labutti K."/>
            <person name="Salamov A."/>
            <person name="Andreopoulos B."/>
            <person name="Baker S."/>
            <person name="Barry K."/>
            <person name="Bills G."/>
            <person name="Bluhm B."/>
            <person name="Cannon C."/>
            <person name="Castanera R."/>
            <person name="Culley D."/>
            <person name="Daum C."/>
            <person name="Ezra D."/>
            <person name="Gonzalez J."/>
            <person name="Henrissat B."/>
            <person name="Kuo A."/>
            <person name="Liang C."/>
            <person name="Lipzen A."/>
            <person name="Lutzoni F."/>
            <person name="Magnuson J."/>
            <person name="Mondo S."/>
            <person name="Nolan M."/>
            <person name="Ohm R."/>
            <person name="Pangilinan J."/>
            <person name="Park H.-J."/>
            <person name="Ramirez L."/>
            <person name="Alfaro M."/>
            <person name="Sun H."/>
            <person name="Tritt A."/>
            <person name="Yoshinaga Y."/>
            <person name="Zwiers L.-H."/>
            <person name="Turgeon B."/>
            <person name="Goodwin S."/>
            <person name="Spatafora J."/>
            <person name="Crous P."/>
            <person name="Grigoriev I."/>
        </authorList>
    </citation>
    <scope>NUCLEOTIDE SEQUENCE</scope>
    <source>
        <strain evidence="4">CBS 121167</strain>
    </source>
</reference>
<dbReference type="GO" id="GO:0070822">
    <property type="term" value="C:Sin3-type complex"/>
    <property type="evidence" value="ECO:0007669"/>
    <property type="project" value="TreeGrafter"/>
</dbReference>
<evidence type="ECO:0000256" key="2">
    <source>
        <dbReference type="SAM" id="MobiDB-lite"/>
    </source>
</evidence>
<dbReference type="Proteomes" id="UP000799438">
    <property type="component" value="Unassembled WGS sequence"/>
</dbReference>
<sequence length="832" mass="93708">MSELHRSPDEASHQRFVLTDSVAFRYLEEDPSTVVLDRRRILEGYEIYIVEQWACARSHPTFVITTYTGDPSHKVVAGVLSVPTDEESWSLRLRVYFKALSQYHARARETPLGTLMITNLSAFPSSLTVIPVPDGDVRRSRESFFVNENLKRLGCSGRVGITLAPPSSATEAKFHQLYRTSEKIPLASAVVELVKLCQVALVLFGKLEPEYADGLLCDFTEKAVNDWWLDIGNEYYNIEPHDGILGPTTVSALLGMLMGARNRLNAYGAPVAKDVFDVECTKRGIAYFQKSQKLQKTRRLDRKTFSKLHQATAKAASGEGWTVPRAVKSTVAELSGKGGEMVMDMVGGREKAGIAEVETADIERFVHLVHGERSKWLWYGKPRKHGNMFSRLPDESRWATRKDEEGTEPSAGRGQEVNLEAQKLRKRETMTSIDKYGQESQESRIKKATGKIGDARSGLGGRIKDAVGRRSHQHKQSKAEHDITPDSAHYRSDINLQKTTTAEEQKPSEPVISPRESMDIPSAEALSSADSKKPKPQFAKLLSQTPLDSQSTLFSSKQQLPEGDEQPELGAVLSRETTANALSHTATAEGSMAGSVYRGIDLDDLFEGNERFSLGEELHRTNSFSTYVARQTNERRSDDRWPRHLSLSIAEESVFRWESIVQEDSDEAESNLDPKREMAHQKLLAEEARRNSDRLALLGNLVGGWVDERIDLVQELNGMAERDQQELEEMYYPRLEEYHALEEDSQEILAQERTMLQEAIKDIETLGAKLEYEMNALRGKVEDVEDGVTEYERQILVVEDMVRVMEDECRGKEGWFSWACRLVTGRGKEAEE</sequence>
<dbReference type="EMBL" id="ML995491">
    <property type="protein sequence ID" value="KAF2140021.1"/>
    <property type="molecule type" value="Genomic_DNA"/>
</dbReference>
<proteinExistence type="predicted"/>
<evidence type="ECO:0000259" key="3">
    <source>
        <dbReference type="Pfam" id="PF25995"/>
    </source>
</evidence>
<dbReference type="GeneID" id="54294671"/>
<feature type="compositionally biased region" description="Basic and acidic residues" evidence="2">
    <location>
        <begin position="477"/>
        <end position="492"/>
    </location>
</feature>
<dbReference type="InterPro" id="IPR038919">
    <property type="entry name" value="STB2/STB2"/>
</dbReference>
<protein>
    <recommendedName>
        <fullName evidence="3">STB6-like N-terminal domain-containing protein</fullName>
    </recommendedName>
</protein>
<dbReference type="Pfam" id="PF25995">
    <property type="entry name" value="STB6_N"/>
    <property type="match status" value="1"/>
</dbReference>
<name>A0A6A6BC15_9PEZI</name>
<feature type="coiled-coil region" evidence="1">
    <location>
        <begin position="774"/>
        <end position="808"/>
    </location>
</feature>
<evidence type="ECO:0000313" key="4">
    <source>
        <dbReference type="EMBL" id="KAF2140021.1"/>
    </source>
</evidence>
<evidence type="ECO:0000256" key="1">
    <source>
        <dbReference type="SAM" id="Coils"/>
    </source>
</evidence>
<dbReference type="PANTHER" id="PTHR31011">
    <property type="entry name" value="PROTEIN STB2-RELATED"/>
    <property type="match status" value="1"/>
</dbReference>
<dbReference type="AlphaFoldDB" id="A0A6A6BC15"/>
<feature type="region of interest" description="Disordered" evidence="2">
    <location>
        <begin position="396"/>
        <end position="565"/>
    </location>
</feature>
<organism evidence="4 5">
    <name type="scientific">Aplosporella prunicola CBS 121167</name>
    <dbReference type="NCBI Taxonomy" id="1176127"/>
    <lineage>
        <taxon>Eukaryota</taxon>
        <taxon>Fungi</taxon>
        <taxon>Dikarya</taxon>
        <taxon>Ascomycota</taxon>
        <taxon>Pezizomycotina</taxon>
        <taxon>Dothideomycetes</taxon>
        <taxon>Dothideomycetes incertae sedis</taxon>
        <taxon>Botryosphaeriales</taxon>
        <taxon>Aplosporellaceae</taxon>
        <taxon>Aplosporella</taxon>
    </lineage>
</organism>